<accession>A0A4Y7PLC3</accession>
<evidence type="ECO:0000256" key="1">
    <source>
        <dbReference type="SAM" id="MobiDB-lite"/>
    </source>
</evidence>
<dbReference type="VEuPathDB" id="FungiDB:BD410DRAFT_844803"/>
<dbReference type="EMBL" id="ML170257">
    <property type="protein sequence ID" value="TDL15908.1"/>
    <property type="molecule type" value="Genomic_DNA"/>
</dbReference>
<feature type="compositionally biased region" description="Low complexity" evidence="1">
    <location>
        <begin position="991"/>
        <end position="1000"/>
    </location>
</feature>
<sequence length="1072" mass="115791">MAWSWSQDFTFNTLMTTKINTRAKYFGLDIRYKGRRMEIWSPNCPNLASYPGLPRWSNNNPLFDGTEGRADPGLFPQVLTDDTVHHAVLKRCRPDYPEWFALTEHWVPTHPQAMNEGSPSPQFEQRLISRCYDLELRRQSLTRTYRESNKAPPSHPAWTSYPSENDIQLLCAPSSWEVAVDRIALLQRRIKEKSALLEWFTMNLTALESWRKKLRDGVPTAWTDPNRSDRAPLFMGGWVNHLSQRNLDILLAAGVPCFILHEYIPNIDFDDDAGCLERRQRVERRSFLLDADKHICDNNPFDKLANALELAQHTSMCRGYSEPGPRDVPPNPKSLSGSWSQILPDRPPGQTYLPLPPSPVHSASGSSSDDDLPRMRPRPVKQPRPYPPAVQAQYPKKQTHFTDLPLPTQEDDDSDDDGDEKWLVNPQLNPKKLRLLGKNSRLQGADVWYDRENGRVFHFTSLLEDVEPLDPPGTDDWGRPFPSCYVSPSSKSTPSKWIYSTCAPGKGWVGALMSKSKSEPSAQHAARTSTTRGSSSSGGQLRGDASVIAGPSSTRGSSSSGGQLLGGALPVAGPSSMRGSSSSGGQLRGGASPIAGPSSMRGSSSAGGQLRGGGSPAAGPSVTRGALRTEGQSHIGNSFGSRLAEPAAGALRTRGTSLVEGGLRGGELCESRLAGTGALTARSRFAGALQTRSGTLLDSRMAQPDACPWTVYDSSSFAGVNRPLRGDSFRGALGRPPAGPSRTLAREVGDAHQSRHGESRNAQALTGPSRLPSVAGRHQQSAGTSNDSRLTAVAMDWVDTGGWGESSSGWSSGWGESGSWGPSALCAWDESTTEPQPSAEALSSAPMLAPSYAPALASPPPPPITPAPLPPTPLPLPPLPFALSPSQPPSPSPSPSPPVRSSLALPTPIISVLTEPDQTTAVTIHPPTSTPRESQCEALGNIDADVQMEAACLPANSEVDTAMDDAEEGEIREPTPVIASPPQPSLSGPIRQQRQQQSYPSPYPPTLLRVVAAHRGRGRGVRKLKRALRRMDKTGNVPETPPPDMELSEAAAALAKEGLWIRPRKRQRDPTL</sequence>
<feature type="compositionally biased region" description="Basic and acidic residues" evidence="1">
    <location>
        <begin position="744"/>
        <end position="759"/>
    </location>
</feature>
<organism evidence="2 3">
    <name type="scientific">Rickenella mellea</name>
    <dbReference type="NCBI Taxonomy" id="50990"/>
    <lineage>
        <taxon>Eukaryota</taxon>
        <taxon>Fungi</taxon>
        <taxon>Dikarya</taxon>
        <taxon>Basidiomycota</taxon>
        <taxon>Agaricomycotina</taxon>
        <taxon>Agaricomycetes</taxon>
        <taxon>Hymenochaetales</taxon>
        <taxon>Rickenellaceae</taxon>
        <taxon>Rickenella</taxon>
    </lineage>
</organism>
<dbReference type="Proteomes" id="UP000294933">
    <property type="component" value="Unassembled WGS sequence"/>
</dbReference>
<evidence type="ECO:0000313" key="2">
    <source>
        <dbReference type="EMBL" id="TDL15908.1"/>
    </source>
</evidence>
<feature type="region of interest" description="Disordered" evidence="1">
    <location>
        <begin position="965"/>
        <end position="1045"/>
    </location>
</feature>
<protein>
    <submittedName>
        <fullName evidence="2">Uncharacterized protein</fullName>
    </submittedName>
</protein>
<feature type="compositionally biased region" description="Polar residues" evidence="1">
    <location>
        <begin position="778"/>
        <end position="789"/>
    </location>
</feature>
<reference evidence="2 3" key="1">
    <citation type="submission" date="2018-06" db="EMBL/GenBank/DDBJ databases">
        <title>A transcriptomic atlas of mushroom development highlights an independent origin of complex multicellularity.</title>
        <authorList>
            <consortium name="DOE Joint Genome Institute"/>
            <person name="Krizsan K."/>
            <person name="Almasi E."/>
            <person name="Merenyi Z."/>
            <person name="Sahu N."/>
            <person name="Viragh M."/>
            <person name="Koszo T."/>
            <person name="Mondo S."/>
            <person name="Kiss B."/>
            <person name="Balint B."/>
            <person name="Kues U."/>
            <person name="Barry K."/>
            <person name="Hegedus J.C."/>
            <person name="Henrissat B."/>
            <person name="Johnson J."/>
            <person name="Lipzen A."/>
            <person name="Ohm R."/>
            <person name="Nagy I."/>
            <person name="Pangilinan J."/>
            <person name="Yan J."/>
            <person name="Xiong Y."/>
            <person name="Grigoriev I.V."/>
            <person name="Hibbett D.S."/>
            <person name="Nagy L.G."/>
        </authorList>
    </citation>
    <scope>NUCLEOTIDE SEQUENCE [LARGE SCALE GENOMIC DNA]</scope>
    <source>
        <strain evidence="2 3">SZMC22713</strain>
    </source>
</reference>
<proteinExistence type="predicted"/>
<dbReference type="AlphaFoldDB" id="A0A4Y7PLC3"/>
<feature type="region of interest" description="Disordered" evidence="1">
    <location>
        <begin position="804"/>
        <end position="935"/>
    </location>
</feature>
<feature type="compositionally biased region" description="Low complexity" evidence="1">
    <location>
        <begin position="550"/>
        <end position="592"/>
    </location>
</feature>
<keyword evidence="3" id="KW-1185">Reference proteome</keyword>
<feature type="compositionally biased region" description="Acidic residues" evidence="1">
    <location>
        <begin position="409"/>
        <end position="419"/>
    </location>
</feature>
<name>A0A4Y7PLC3_9AGAM</name>
<gene>
    <name evidence="2" type="ORF">BD410DRAFT_844803</name>
</gene>
<dbReference type="OrthoDB" id="3055839at2759"/>
<feature type="compositionally biased region" description="Pro residues" evidence="1">
    <location>
        <begin position="857"/>
        <end position="898"/>
    </location>
</feature>
<feature type="region of interest" description="Disordered" evidence="1">
    <location>
        <begin position="514"/>
        <end position="624"/>
    </location>
</feature>
<feature type="compositionally biased region" description="Low complexity" evidence="1">
    <location>
        <begin position="837"/>
        <end position="856"/>
    </location>
</feature>
<feature type="compositionally biased region" description="Polar residues" evidence="1">
    <location>
        <begin position="916"/>
        <end position="933"/>
    </location>
</feature>
<feature type="region of interest" description="Disordered" evidence="1">
    <location>
        <begin position="318"/>
        <end position="425"/>
    </location>
</feature>
<feature type="compositionally biased region" description="Basic residues" evidence="1">
    <location>
        <begin position="1012"/>
        <end position="1028"/>
    </location>
</feature>
<feature type="region of interest" description="Disordered" evidence="1">
    <location>
        <begin position="728"/>
        <end position="790"/>
    </location>
</feature>
<feature type="compositionally biased region" description="Low complexity" evidence="1">
    <location>
        <begin position="805"/>
        <end position="821"/>
    </location>
</feature>
<evidence type="ECO:0000313" key="3">
    <source>
        <dbReference type="Proteomes" id="UP000294933"/>
    </source>
</evidence>
<feature type="compositionally biased region" description="Low complexity" evidence="1">
    <location>
        <begin position="527"/>
        <end position="539"/>
    </location>
</feature>